<evidence type="ECO:0008006" key="4">
    <source>
        <dbReference type="Google" id="ProtNLM"/>
    </source>
</evidence>
<evidence type="ECO:0000313" key="3">
    <source>
        <dbReference type="Proteomes" id="UP000265566"/>
    </source>
</evidence>
<reference evidence="3" key="1">
    <citation type="journal article" date="2018" name="Nat. Plants">
        <title>Whole-genome landscape of Medicago truncatula symbiotic genes.</title>
        <authorList>
            <person name="Pecrix Y."/>
            <person name="Staton S.E."/>
            <person name="Sallet E."/>
            <person name="Lelandais-Briere C."/>
            <person name="Moreau S."/>
            <person name="Carrere S."/>
            <person name="Blein T."/>
            <person name="Jardinaud M.F."/>
            <person name="Latrasse D."/>
            <person name="Zouine M."/>
            <person name="Zahm M."/>
            <person name="Kreplak J."/>
            <person name="Mayjonade B."/>
            <person name="Satge C."/>
            <person name="Perez M."/>
            <person name="Cauet S."/>
            <person name="Marande W."/>
            <person name="Chantry-Darmon C."/>
            <person name="Lopez-Roques C."/>
            <person name="Bouchez O."/>
            <person name="Berard A."/>
            <person name="Debelle F."/>
            <person name="Munos S."/>
            <person name="Bendahmane A."/>
            <person name="Berges H."/>
            <person name="Niebel A."/>
            <person name="Buitink J."/>
            <person name="Frugier F."/>
            <person name="Benhamed M."/>
            <person name="Crespi M."/>
            <person name="Gouzy J."/>
            <person name="Gamas P."/>
        </authorList>
    </citation>
    <scope>NUCLEOTIDE SEQUENCE [LARGE SCALE GENOMIC DNA]</scope>
    <source>
        <strain evidence="3">cv. Jemalong A17</strain>
    </source>
</reference>
<sequence>MFNHRRRRVSSRVHLFICRRLRFFFFFFFFHYVFWALALFINISCFVKEILILKKFPFDFVGVSDEMMLVMKVVVYVQ</sequence>
<accession>A0A396IL58</accession>
<proteinExistence type="predicted"/>
<name>A0A396IL58_MEDTR</name>
<keyword evidence="1" id="KW-0812">Transmembrane</keyword>
<evidence type="ECO:0000256" key="1">
    <source>
        <dbReference type="SAM" id="Phobius"/>
    </source>
</evidence>
<evidence type="ECO:0000313" key="2">
    <source>
        <dbReference type="EMBL" id="RHN64595.1"/>
    </source>
</evidence>
<dbReference type="EMBL" id="PSQE01000004">
    <property type="protein sequence ID" value="RHN64595.1"/>
    <property type="molecule type" value="Genomic_DNA"/>
</dbReference>
<feature type="transmembrane region" description="Helical" evidence="1">
    <location>
        <begin position="21"/>
        <end position="41"/>
    </location>
</feature>
<dbReference type="Gramene" id="rna27423">
    <property type="protein sequence ID" value="RHN64595.1"/>
    <property type="gene ID" value="gene27423"/>
</dbReference>
<dbReference type="Proteomes" id="UP000265566">
    <property type="component" value="Chromosome 4"/>
</dbReference>
<dbReference type="AlphaFoldDB" id="A0A396IL58"/>
<gene>
    <name evidence="2" type="ORF">MtrunA17_Chr4g0070751</name>
</gene>
<organism evidence="2 3">
    <name type="scientific">Medicago truncatula</name>
    <name type="common">Barrel medic</name>
    <name type="synonym">Medicago tribuloides</name>
    <dbReference type="NCBI Taxonomy" id="3880"/>
    <lineage>
        <taxon>Eukaryota</taxon>
        <taxon>Viridiplantae</taxon>
        <taxon>Streptophyta</taxon>
        <taxon>Embryophyta</taxon>
        <taxon>Tracheophyta</taxon>
        <taxon>Spermatophyta</taxon>
        <taxon>Magnoliopsida</taxon>
        <taxon>eudicotyledons</taxon>
        <taxon>Gunneridae</taxon>
        <taxon>Pentapetalae</taxon>
        <taxon>rosids</taxon>
        <taxon>fabids</taxon>
        <taxon>Fabales</taxon>
        <taxon>Fabaceae</taxon>
        <taxon>Papilionoideae</taxon>
        <taxon>50 kb inversion clade</taxon>
        <taxon>NPAAA clade</taxon>
        <taxon>Hologalegina</taxon>
        <taxon>IRL clade</taxon>
        <taxon>Trifolieae</taxon>
        <taxon>Medicago</taxon>
    </lineage>
</organism>
<protein>
    <recommendedName>
        <fullName evidence="4">Transmembrane protein</fullName>
    </recommendedName>
</protein>
<keyword evidence="1" id="KW-1133">Transmembrane helix</keyword>
<comment type="caution">
    <text evidence="2">The sequence shown here is derived from an EMBL/GenBank/DDBJ whole genome shotgun (WGS) entry which is preliminary data.</text>
</comment>
<keyword evidence="1" id="KW-0472">Membrane</keyword>